<protein>
    <submittedName>
        <fullName evidence="1">Uncharacterized protein</fullName>
    </submittedName>
</protein>
<keyword evidence="2" id="KW-1185">Reference proteome</keyword>
<evidence type="ECO:0000313" key="2">
    <source>
        <dbReference type="Proteomes" id="UP000256869"/>
    </source>
</evidence>
<gene>
    <name evidence="1" type="ORF">DFP95_11183</name>
</gene>
<dbReference type="RefSeq" id="WP_115994070.1">
    <property type="nucleotide sequence ID" value="NZ_QRDY01000011.1"/>
</dbReference>
<reference evidence="1 2" key="1">
    <citation type="submission" date="2018-07" db="EMBL/GenBank/DDBJ databases">
        <title>Genomic Encyclopedia of Type Strains, Phase III (KMG-III): the genomes of soil and plant-associated and newly described type strains.</title>
        <authorList>
            <person name="Whitman W."/>
        </authorList>
    </citation>
    <scope>NUCLEOTIDE SEQUENCE [LARGE SCALE GENOMIC DNA]</scope>
    <source>
        <strain evidence="1 2">CECT 8236</strain>
    </source>
</reference>
<dbReference type="Proteomes" id="UP000256869">
    <property type="component" value="Unassembled WGS sequence"/>
</dbReference>
<evidence type="ECO:0000313" key="1">
    <source>
        <dbReference type="EMBL" id="RED57169.1"/>
    </source>
</evidence>
<name>A0A3D9I6L6_9BACL</name>
<comment type="caution">
    <text evidence="1">The sequence shown here is derived from an EMBL/GenBank/DDBJ whole genome shotgun (WGS) entry which is preliminary data.</text>
</comment>
<proteinExistence type="predicted"/>
<dbReference type="AlphaFoldDB" id="A0A3D9I6L6"/>
<dbReference type="EMBL" id="QRDY01000011">
    <property type="protein sequence ID" value="RED57169.1"/>
    <property type="molecule type" value="Genomic_DNA"/>
</dbReference>
<organism evidence="1 2">
    <name type="scientific">Cohnella lupini</name>
    <dbReference type="NCBI Taxonomy" id="1294267"/>
    <lineage>
        <taxon>Bacteria</taxon>
        <taxon>Bacillati</taxon>
        <taxon>Bacillota</taxon>
        <taxon>Bacilli</taxon>
        <taxon>Bacillales</taxon>
        <taxon>Paenibacillaceae</taxon>
        <taxon>Cohnella</taxon>
    </lineage>
</organism>
<accession>A0A3D9I6L6</accession>
<sequence>MNIADRLYARVSEICGNVAPFAGSYLKSRLEAFERNEIGIVQFKLDMRIASTRLSEAHAELNAIRFPKFRERVAHAGLASALQHYGRAIPLMVQAVETDNPALLRRADGHIDAASRGADAYFSRVYRSRTEKVVG</sequence>